<keyword evidence="3" id="KW-1185">Reference proteome</keyword>
<organism evidence="2 3">
    <name type="scientific">Dryococelus australis</name>
    <dbReference type="NCBI Taxonomy" id="614101"/>
    <lineage>
        <taxon>Eukaryota</taxon>
        <taxon>Metazoa</taxon>
        <taxon>Ecdysozoa</taxon>
        <taxon>Arthropoda</taxon>
        <taxon>Hexapoda</taxon>
        <taxon>Insecta</taxon>
        <taxon>Pterygota</taxon>
        <taxon>Neoptera</taxon>
        <taxon>Polyneoptera</taxon>
        <taxon>Phasmatodea</taxon>
        <taxon>Verophasmatodea</taxon>
        <taxon>Anareolatae</taxon>
        <taxon>Phasmatidae</taxon>
        <taxon>Eurycanthinae</taxon>
        <taxon>Dryococelus</taxon>
    </lineage>
</organism>
<gene>
    <name evidence="2" type="ORF">PR048_006604</name>
</gene>
<reference evidence="2 3" key="1">
    <citation type="submission" date="2023-02" db="EMBL/GenBank/DDBJ databases">
        <title>LHISI_Scaffold_Assembly.</title>
        <authorList>
            <person name="Stuart O.P."/>
            <person name="Cleave R."/>
            <person name="Magrath M.J.L."/>
            <person name="Mikheyev A.S."/>
        </authorList>
    </citation>
    <scope>NUCLEOTIDE SEQUENCE [LARGE SCALE GENOMIC DNA]</scope>
    <source>
        <strain evidence="2">Daus_M_001</strain>
        <tissue evidence="2">Leg muscle</tissue>
    </source>
</reference>
<sequence length="394" mass="43717">MRNAGRLRSVCAVRLEEMIRQHIKTSCPPNSMGSIPRQMGVSHSIVWDALRVNIHQPYGSQKVQGIWRKYIFKTQFSQAYISFNVPLRLLASHLGELGSIPSGVAPGFSHVGIVSDNDTGRRVSSGTYPFPRRFVPALLRTPLTSPFIGSQDLDDNSSAAAVLSCHRVVKNKDVRRPLEPQTPAAHNSEIASPANKTFERRSPISGWEPTRQSTAQPIGNLSQHQTNGPTAKHPLTILLSSQLNGACLKNCRPVTTLGENNNLASERIREILVALHTMKLSLVWAAFKAVYKKGLLTPEVEFRSYRRCFDFLVPRLQGFVAITRIPIKYRNKATQRCCVAVERAWMNVIDVSNGKCDSMGENVGIQCPVLKLRGGINGRSPRKPTDQLLNPLDL</sequence>
<accession>A0ABQ9IBG6</accession>
<feature type="region of interest" description="Disordered" evidence="1">
    <location>
        <begin position="174"/>
        <end position="229"/>
    </location>
</feature>
<feature type="compositionally biased region" description="Polar residues" evidence="1">
    <location>
        <begin position="210"/>
        <end position="229"/>
    </location>
</feature>
<proteinExistence type="predicted"/>
<evidence type="ECO:0000313" key="3">
    <source>
        <dbReference type="Proteomes" id="UP001159363"/>
    </source>
</evidence>
<dbReference type="EMBL" id="JARBHB010000002">
    <property type="protein sequence ID" value="KAJ8893996.1"/>
    <property type="molecule type" value="Genomic_DNA"/>
</dbReference>
<dbReference type="Proteomes" id="UP001159363">
    <property type="component" value="Chromosome 2"/>
</dbReference>
<evidence type="ECO:0000256" key="1">
    <source>
        <dbReference type="SAM" id="MobiDB-lite"/>
    </source>
</evidence>
<comment type="caution">
    <text evidence="2">The sequence shown here is derived from an EMBL/GenBank/DDBJ whole genome shotgun (WGS) entry which is preliminary data.</text>
</comment>
<protein>
    <recommendedName>
        <fullName evidence="4">Maturase</fullName>
    </recommendedName>
</protein>
<name>A0ABQ9IBG6_9NEOP</name>
<evidence type="ECO:0000313" key="2">
    <source>
        <dbReference type="EMBL" id="KAJ8893996.1"/>
    </source>
</evidence>
<evidence type="ECO:0008006" key="4">
    <source>
        <dbReference type="Google" id="ProtNLM"/>
    </source>
</evidence>